<dbReference type="GO" id="GO:0006044">
    <property type="term" value="P:N-acetylglucosamine metabolic process"/>
    <property type="evidence" value="ECO:0007669"/>
    <property type="project" value="InterPro"/>
</dbReference>
<dbReference type="InterPro" id="IPR006148">
    <property type="entry name" value="Glc/Gal-6P_isomerase"/>
</dbReference>
<dbReference type="EMBL" id="NGJU01000002">
    <property type="protein sequence ID" value="RST97543.1"/>
    <property type="molecule type" value="Genomic_DNA"/>
</dbReference>
<dbReference type="InterPro" id="IPR052960">
    <property type="entry name" value="GlcN6P_deaminase-like"/>
</dbReference>
<dbReference type="InterPro" id="IPR018321">
    <property type="entry name" value="Glucosamine6P_isomerase_CS"/>
</dbReference>
<protein>
    <recommendedName>
        <fullName evidence="1">Glucosamine/galactosamine-6-phosphate isomerase domain-containing protein</fullName>
    </recommendedName>
</protein>
<evidence type="ECO:0000259" key="1">
    <source>
        <dbReference type="Pfam" id="PF01182"/>
    </source>
</evidence>
<dbReference type="InterPro" id="IPR037171">
    <property type="entry name" value="NagB/RpiA_transferase-like"/>
</dbReference>
<dbReference type="Proteomes" id="UP000287239">
    <property type="component" value="Unassembled WGS sequence"/>
</dbReference>
<name>A0A429ZV96_9ENTE</name>
<dbReference type="PANTHER" id="PTHR42892:SF1">
    <property type="entry name" value="GLUCOSAMINE-6-PHOSPHATE ISOMERASE"/>
    <property type="match status" value="1"/>
</dbReference>
<dbReference type="AlphaFoldDB" id="A0A429ZV96"/>
<comment type="caution">
    <text evidence="2">The sequence shown here is derived from an EMBL/GenBank/DDBJ whole genome shotgun (WGS) entry which is preliminary data.</text>
</comment>
<dbReference type="SUPFAM" id="SSF100950">
    <property type="entry name" value="NagB/RpiA/CoA transferase-like"/>
    <property type="match status" value="1"/>
</dbReference>
<dbReference type="PROSITE" id="PS01161">
    <property type="entry name" value="GLC_GALNAC_ISOMERASE"/>
    <property type="match status" value="1"/>
</dbReference>
<sequence length="255" mass="28253">MLLSRWKFIKEMLKTGGKTMKTLIKKDLESMSQTLANLILPYLVSSERLNVSMTAGSTPNRAYELINERLLASDSQVSESVHFFQQDNLYLSTEPTDYKRFEYINQSFFAANQIQDHQITYLNEETYPVIDQLLIEAGGLDFAIMGIGADGHIAANMPGTPFEKTGYRVMIPEDMQGMIQGSPDFNGPIDCYVSIGMKTLMQTKKIIVIASGADKAEILAKAFNGPLTPEIPASILQFHPDVTVLCDVAAGKNLV</sequence>
<organism evidence="2 3">
    <name type="scientific">Vagococcus salmoninarum</name>
    <dbReference type="NCBI Taxonomy" id="2739"/>
    <lineage>
        <taxon>Bacteria</taxon>
        <taxon>Bacillati</taxon>
        <taxon>Bacillota</taxon>
        <taxon>Bacilli</taxon>
        <taxon>Lactobacillales</taxon>
        <taxon>Enterococcaceae</taxon>
        <taxon>Vagococcus</taxon>
    </lineage>
</organism>
<reference evidence="2 3" key="1">
    <citation type="submission" date="2017-05" db="EMBL/GenBank/DDBJ databases">
        <title>Vagococcus spp. assemblies.</title>
        <authorList>
            <person name="Gulvik C.A."/>
        </authorList>
    </citation>
    <scope>NUCLEOTIDE SEQUENCE [LARGE SCALE GENOMIC DNA]</scope>
    <source>
        <strain evidence="2 3">NCFB 2777</strain>
    </source>
</reference>
<keyword evidence="3" id="KW-1185">Reference proteome</keyword>
<gene>
    <name evidence="2" type="ORF">CBF35_02430</name>
</gene>
<evidence type="ECO:0000313" key="2">
    <source>
        <dbReference type="EMBL" id="RST97543.1"/>
    </source>
</evidence>
<feature type="domain" description="Glucosamine/galactosamine-6-phosphate isomerase" evidence="1">
    <location>
        <begin position="30"/>
        <end position="237"/>
    </location>
</feature>
<evidence type="ECO:0000313" key="3">
    <source>
        <dbReference type="Proteomes" id="UP000287239"/>
    </source>
</evidence>
<proteinExistence type="predicted"/>
<dbReference type="Gene3D" id="3.40.50.1360">
    <property type="match status" value="1"/>
</dbReference>
<dbReference type="GO" id="GO:0005975">
    <property type="term" value="P:carbohydrate metabolic process"/>
    <property type="evidence" value="ECO:0007669"/>
    <property type="project" value="InterPro"/>
</dbReference>
<dbReference type="GO" id="GO:0004342">
    <property type="term" value="F:glucosamine-6-phosphate deaminase activity"/>
    <property type="evidence" value="ECO:0007669"/>
    <property type="project" value="InterPro"/>
</dbReference>
<accession>A0A429ZV96</accession>
<dbReference type="PANTHER" id="PTHR42892">
    <property type="entry name" value="GLUCOSAMINE-6-PHOSPHATE DEAMINASE-LIKE PROTEIN BT_0258-RELATED"/>
    <property type="match status" value="1"/>
</dbReference>
<dbReference type="Pfam" id="PF01182">
    <property type="entry name" value="Glucosamine_iso"/>
    <property type="match status" value="1"/>
</dbReference>